<gene>
    <name evidence="4" type="primary">GIP</name>
    <name evidence="4" type="ORF">SNEC2469_LOCUS26735</name>
</gene>
<dbReference type="PROSITE" id="PS50994">
    <property type="entry name" value="INTEGRASE"/>
    <property type="match status" value="1"/>
</dbReference>
<proteinExistence type="predicted"/>
<dbReference type="PANTHER" id="PTHR11439:SF515">
    <property type="entry name" value="GAG-POL POLYPROTEIN"/>
    <property type="match status" value="1"/>
</dbReference>
<dbReference type="OrthoDB" id="411769at2759"/>
<dbReference type="EMBL" id="CAJNJA010055053">
    <property type="protein sequence ID" value="CAE7854404.1"/>
    <property type="molecule type" value="Genomic_DNA"/>
</dbReference>
<comment type="caution">
    <text evidence="4">The sequence shown here is derived from an EMBL/GenBank/DDBJ whole genome shotgun (WGS) entry which is preliminary data.</text>
</comment>
<feature type="domain" description="Integrase catalytic" evidence="3">
    <location>
        <begin position="447"/>
        <end position="623"/>
    </location>
</feature>
<protein>
    <submittedName>
        <fullName evidence="4">GIP protein</fullName>
    </submittedName>
</protein>
<feature type="coiled-coil region" evidence="1">
    <location>
        <begin position="6"/>
        <end position="33"/>
    </location>
</feature>
<dbReference type="GO" id="GO:0015074">
    <property type="term" value="P:DNA integration"/>
    <property type="evidence" value="ECO:0007669"/>
    <property type="project" value="InterPro"/>
</dbReference>
<feature type="compositionally biased region" description="Low complexity" evidence="2">
    <location>
        <begin position="719"/>
        <end position="739"/>
    </location>
</feature>
<dbReference type="Pfam" id="PF07727">
    <property type="entry name" value="RVT_2"/>
    <property type="match status" value="1"/>
</dbReference>
<dbReference type="InterPro" id="IPR013103">
    <property type="entry name" value="RVT_2"/>
</dbReference>
<dbReference type="CDD" id="cd09272">
    <property type="entry name" value="RNase_HI_RT_Ty1"/>
    <property type="match status" value="1"/>
</dbReference>
<evidence type="ECO:0000313" key="4">
    <source>
        <dbReference type="EMBL" id="CAE7854404.1"/>
    </source>
</evidence>
<keyword evidence="1" id="KW-0175">Coiled coil</keyword>
<evidence type="ECO:0000256" key="1">
    <source>
        <dbReference type="SAM" id="Coils"/>
    </source>
</evidence>
<evidence type="ECO:0000313" key="5">
    <source>
        <dbReference type="Proteomes" id="UP000601435"/>
    </source>
</evidence>
<organism evidence="4 5">
    <name type="scientific">Symbiodinium necroappetens</name>
    <dbReference type="NCBI Taxonomy" id="1628268"/>
    <lineage>
        <taxon>Eukaryota</taxon>
        <taxon>Sar</taxon>
        <taxon>Alveolata</taxon>
        <taxon>Dinophyceae</taxon>
        <taxon>Suessiales</taxon>
        <taxon>Symbiodiniaceae</taxon>
        <taxon>Symbiodinium</taxon>
    </lineage>
</organism>
<evidence type="ECO:0000256" key="2">
    <source>
        <dbReference type="SAM" id="MobiDB-lite"/>
    </source>
</evidence>
<reference evidence="4" key="1">
    <citation type="submission" date="2021-02" db="EMBL/GenBank/DDBJ databases">
        <authorList>
            <person name="Dougan E. K."/>
            <person name="Rhodes N."/>
            <person name="Thang M."/>
            <person name="Chan C."/>
        </authorList>
    </citation>
    <scope>NUCLEOTIDE SEQUENCE</scope>
</reference>
<feature type="region of interest" description="Disordered" evidence="2">
    <location>
        <begin position="697"/>
        <end position="797"/>
    </location>
</feature>
<name>A0A813A4G1_9DINO</name>
<feature type="compositionally biased region" description="Basic and acidic residues" evidence="2">
    <location>
        <begin position="741"/>
        <end position="792"/>
    </location>
</feature>
<dbReference type="Proteomes" id="UP000601435">
    <property type="component" value="Unassembled WGS sequence"/>
</dbReference>
<evidence type="ECO:0000259" key="3">
    <source>
        <dbReference type="PROSITE" id="PS50994"/>
    </source>
</evidence>
<sequence>MDAQQVQQLQQTITAMQQELLTLRAQQQQTEQQQSGVATLAASVAELAKALREKDDKTNTPKILFDTKALGRPEKFTNSEDEFRRWSRSVTNMVVSVFGRSFEEVLEWVIEQETDVGNGDVDLQFGHFTAMSPDGVEQATTETPGVEDIAEKGDQLWRLLQHLCTGESEGIVVNATGGYEAWRRLHRRFDPLSAGRKRNLLRAILNPVRVKGWENVRLAMDQLDDLIRRYEARENDSGHREKLSDDLKSTALELLVPTDLEQHLILNKKRLSTYDAMKQEIQQLVEVKTKGAVDQPGGKSAAALDEQTAEPAQEDELGAVELCVVDSVPIDMGTWLKFNYDTGAARTAIPESWENRAKPVSGPNLTFKTASGELINSKGFMGIIQEDGGHLGPRASPLGKKIQQLIERSSPDDMKGAIPLYQEGGVYNFYLEDVGSVDLESLVKHDNKMDPAKGWKAMNQQLQRSRNTKCWDTSSIVNGVDSKTQAIAATFVEAKGTDPYAIKFWQGFVKHLGYKRFIAKSDGEASIKAMKAKAIEGLKGIEAIAQESPEEDHQANGLAEVAVREVKRQVRVLKSSLEEKLGLTLKDDDPILAWLPRHGADLLSRYRKGEDGRTPEQRRSGKAWRRPALEFGERLYYREAGAKGANKSTLQMKMLEGRYIGHHGGTGSLLVITTEGVKRALGVRRLTLEERWQPQGGLHRLNAEGPLPLQGPKPRDAAVELPPAAAAGEPEAPGTPGAGRLAEERPSELEKKVSTDELARRSYYREDDHPPEHSELDPRSAEDVEDLVRDPPPKAVDPMDVQYRAQQVDVSELEVVNIAALCTEMAAVDVTGAWDLSQKQDVEELEKLIETEEPYLLTGGPPCEAFSRLQDINMPKVTPEVRRMRREKGERHLHACIRMYHKQIDAGRHFLHEHPWSADSWYDPEVKALSSREGVYLVKGPACKWEMQAEELQGLQGKGYVRKETGWLTNSAVLAERLAEPCGNETGGLWHRYVHLVGGIARGAAVYPPKLVKAVLQGLKEQMAQDGHLSSVDAYAAGPVPEEPSMPAGDWHQYWDDVNGGYLDPAGVEEARETGKQPIPLKWVDTQKGDAQNPNLRSRLVVKDIKARKSPEDQLDPAMLFSAMPPLEAVRLLASMLVTKGRSKPKHGRLLRLGSWDISRAHFYGSPKRNIYVKLPPEEGASDDECGLLCKSMYGTQDAPSIWQTHYTQILTEAGWKRGRSNGAVFFHPLLDARVLVHGDDFLCLGDDAAQEALDRTLRDAYELKRTRTIGIEVEGSKRISFLNRVIRLETIGGRHCAVVEADSRHAELLIEELGLKNGKGVETADVKKSVDQQLLEAKAAALPPDMVKKYRSLVMRAAYLSQDRADLGQTGANLKRLGRYLKQYPYAKLVYEAQKEPDKLRVQVDADHAGDAVTRRSTTGMIAFYGRHPIKHASNVQSTIALSTGESEYYALVKAGSTGLGIQSLLTDWGCELGVTLETDSNAAKGQGSRIGLGKARHVQTKYLWLQERVANDHLRIHKVPGECNTSDILTKSVGGPTLRKHLKVLGYRLTSTKDVGHKELLY</sequence>
<dbReference type="InterPro" id="IPR001584">
    <property type="entry name" value="Integrase_cat-core"/>
</dbReference>
<dbReference type="PANTHER" id="PTHR11439">
    <property type="entry name" value="GAG-POL-RELATED RETROTRANSPOSON"/>
    <property type="match status" value="1"/>
</dbReference>
<accession>A0A813A4G1</accession>
<keyword evidence="5" id="KW-1185">Reference proteome</keyword>